<dbReference type="SMART" id="SM00236">
    <property type="entry name" value="fCBD"/>
    <property type="match status" value="1"/>
</dbReference>
<dbReference type="EC" id="3.2.1.8" evidence="4 11"/>
<keyword evidence="10 11" id="KW-0624">Polysaccharide degradation</keyword>
<feature type="chain" id="PRO_5020526436" description="endo-1,4-beta-xylanase" evidence="13">
    <location>
        <begin position="20"/>
        <end position="299"/>
    </location>
</feature>
<dbReference type="AlphaFoldDB" id="A0A4U0UM80"/>
<keyword evidence="8 11" id="KW-0119">Carbohydrate metabolism</keyword>
<evidence type="ECO:0000259" key="15">
    <source>
        <dbReference type="PROSITE" id="PS51761"/>
    </source>
</evidence>
<dbReference type="SUPFAM" id="SSF57180">
    <property type="entry name" value="Cellulose-binding domain"/>
    <property type="match status" value="1"/>
</dbReference>
<dbReference type="Proteomes" id="UP000310066">
    <property type="component" value="Unassembled WGS sequence"/>
</dbReference>
<evidence type="ECO:0000256" key="6">
    <source>
        <dbReference type="ARBA" id="ARBA00022729"/>
    </source>
</evidence>
<feature type="active site" description="Proton donor" evidence="11">
    <location>
        <position position="204"/>
    </location>
</feature>
<dbReference type="OrthoDB" id="2115822at2759"/>
<evidence type="ECO:0000256" key="2">
    <source>
        <dbReference type="ARBA" id="ARBA00004851"/>
    </source>
</evidence>
<evidence type="ECO:0000256" key="13">
    <source>
        <dbReference type="SAM" id="SignalP"/>
    </source>
</evidence>
<dbReference type="Pfam" id="PF00734">
    <property type="entry name" value="CBM_1"/>
    <property type="match status" value="1"/>
</dbReference>
<evidence type="ECO:0000256" key="12">
    <source>
        <dbReference type="SAM" id="MobiDB-lite"/>
    </source>
</evidence>
<feature type="signal peptide" evidence="13">
    <location>
        <begin position="1"/>
        <end position="19"/>
    </location>
</feature>
<dbReference type="GO" id="GO:0005576">
    <property type="term" value="C:extracellular region"/>
    <property type="evidence" value="ECO:0007669"/>
    <property type="project" value="InterPro"/>
</dbReference>
<evidence type="ECO:0000256" key="10">
    <source>
        <dbReference type="ARBA" id="ARBA00023326"/>
    </source>
</evidence>
<dbReference type="GO" id="GO:0031176">
    <property type="term" value="F:endo-1,4-beta-xylanase activity"/>
    <property type="evidence" value="ECO:0007669"/>
    <property type="project" value="UniProtKB-UniRule"/>
</dbReference>
<dbReference type="InterPro" id="IPR033123">
    <property type="entry name" value="GH11_dom"/>
</dbReference>
<feature type="active site" description="Nucleophile" evidence="11">
    <location>
        <position position="117"/>
    </location>
</feature>
<sequence length="299" mass="31237">MLSFTTLFVAASAVLGAIAAPTATTPEDVSRVRKRNTPNETGTSGGFYYQFWSEAGGSVDYENGPGGNYHVTWSAVTDFTSGKGWSTAAPRNISYEGTFVPGSNSYLAVYTWSQQGETYILENFGTYNPGSCCGKHQGTITSDGGTYDVWLVDRGNNYIQYWSIRQEKRTSGVVTTGNHYNWYIAHGLTHNPNSAAAYQILSTEGYESTGSSNMTVGEVSGDSAPVSSSAPASSAKATTAAPTSVATSTAAAAPTSSSSSTSGAAAHYAQCGGQGWKGATTCVSPYTCTASGVYYSQCL</sequence>
<evidence type="ECO:0000256" key="1">
    <source>
        <dbReference type="ARBA" id="ARBA00000681"/>
    </source>
</evidence>
<evidence type="ECO:0000256" key="5">
    <source>
        <dbReference type="ARBA" id="ARBA00022651"/>
    </source>
</evidence>
<keyword evidence="6 13" id="KW-0732">Signal</keyword>
<comment type="pathway">
    <text evidence="2 11">Glycan degradation; xylan degradation.</text>
</comment>
<evidence type="ECO:0000313" key="17">
    <source>
        <dbReference type="Proteomes" id="UP000310066"/>
    </source>
</evidence>
<keyword evidence="9 11" id="KW-0326">Glycosidase</keyword>
<dbReference type="PROSITE" id="PS51164">
    <property type="entry name" value="CBM1_2"/>
    <property type="match status" value="1"/>
</dbReference>
<keyword evidence="7 11" id="KW-0378">Hydrolase</keyword>
<evidence type="ECO:0000256" key="11">
    <source>
        <dbReference type="PROSITE-ProRule" id="PRU01097"/>
    </source>
</evidence>
<evidence type="ECO:0000256" key="3">
    <source>
        <dbReference type="ARBA" id="ARBA00007792"/>
    </source>
</evidence>
<gene>
    <name evidence="16" type="ORF">B0A54_12251</name>
</gene>
<evidence type="ECO:0000256" key="9">
    <source>
        <dbReference type="ARBA" id="ARBA00023295"/>
    </source>
</evidence>
<evidence type="ECO:0000256" key="4">
    <source>
        <dbReference type="ARBA" id="ARBA00012590"/>
    </source>
</evidence>
<protein>
    <recommendedName>
        <fullName evidence="4 11">endo-1,4-beta-xylanase</fullName>
        <ecNumber evidence="4 11">3.2.1.8</ecNumber>
    </recommendedName>
</protein>
<feature type="domain" description="GH11" evidence="15">
    <location>
        <begin position="35"/>
        <end position="217"/>
    </location>
</feature>
<proteinExistence type="inferred from homology"/>
<dbReference type="PANTHER" id="PTHR46828:SF2">
    <property type="entry name" value="ENDO-1,4-BETA-XYLANASE A-RELATED"/>
    <property type="match status" value="1"/>
</dbReference>
<evidence type="ECO:0000256" key="8">
    <source>
        <dbReference type="ARBA" id="ARBA00023277"/>
    </source>
</evidence>
<dbReference type="InterPro" id="IPR013319">
    <property type="entry name" value="GH11/12"/>
</dbReference>
<feature type="compositionally biased region" description="Low complexity" evidence="12">
    <location>
        <begin position="223"/>
        <end position="239"/>
    </location>
</feature>
<dbReference type="STRING" id="329885.A0A4U0UM80"/>
<dbReference type="UniPathway" id="UPA00114"/>
<dbReference type="InterPro" id="IPR035971">
    <property type="entry name" value="CBD_sf"/>
</dbReference>
<reference evidence="16 17" key="1">
    <citation type="submission" date="2017-03" db="EMBL/GenBank/DDBJ databases">
        <title>Genomes of endolithic fungi from Antarctica.</title>
        <authorList>
            <person name="Coleine C."/>
            <person name="Masonjones S."/>
            <person name="Stajich J.E."/>
        </authorList>
    </citation>
    <scope>NUCLEOTIDE SEQUENCE [LARGE SCALE GENOMIC DNA]</scope>
    <source>
        <strain evidence="16 17">CCFEE 5311</strain>
    </source>
</reference>
<evidence type="ECO:0000313" key="16">
    <source>
        <dbReference type="EMBL" id="TKA36026.1"/>
    </source>
</evidence>
<dbReference type="GO" id="GO:0045493">
    <property type="term" value="P:xylan catabolic process"/>
    <property type="evidence" value="ECO:0007669"/>
    <property type="project" value="UniProtKB-UniRule"/>
</dbReference>
<accession>A0A4U0UM80</accession>
<dbReference type="PROSITE" id="PS00562">
    <property type="entry name" value="CBM1_1"/>
    <property type="match status" value="1"/>
</dbReference>
<comment type="caution">
    <text evidence="16">The sequence shown here is derived from an EMBL/GenBank/DDBJ whole genome shotgun (WGS) entry which is preliminary data.</text>
</comment>
<dbReference type="GO" id="GO:0030248">
    <property type="term" value="F:cellulose binding"/>
    <property type="evidence" value="ECO:0007669"/>
    <property type="project" value="InterPro"/>
</dbReference>
<dbReference type="InterPro" id="IPR013320">
    <property type="entry name" value="ConA-like_dom_sf"/>
</dbReference>
<dbReference type="Gene3D" id="2.60.120.180">
    <property type="match status" value="1"/>
</dbReference>
<comment type="catalytic activity">
    <reaction evidence="1 11">
        <text>Endohydrolysis of (1-&gt;4)-beta-D-xylosidic linkages in xylans.</text>
        <dbReference type="EC" id="3.2.1.8"/>
    </reaction>
</comment>
<name>A0A4U0UM80_9PEZI</name>
<dbReference type="SUPFAM" id="SSF49899">
    <property type="entry name" value="Concanavalin A-like lectins/glucanases"/>
    <property type="match status" value="1"/>
</dbReference>
<evidence type="ECO:0000256" key="7">
    <source>
        <dbReference type="ARBA" id="ARBA00022801"/>
    </source>
</evidence>
<dbReference type="InterPro" id="IPR000254">
    <property type="entry name" value="CBD"/>
</dbReference>
<feature type="domain" description="CBM1" evidence="14">
    <location>
        <begin position="263"/>
        <end position="299"/>
    </location>
</feature>
<dbReference type="EMBL" id="NAJP01000064">
    <property type="protein sequence ID" value="TKA36026.1"/>
    <property type="molecule type" value="Genomic_DNA"/>
</dbReference>
<dbReference type="PANTHER" id="PTHR46828">
    <property type="entry name" value="ENDO-1,4-BETA-XYLANASE A-RELATED"/>
    <property type="match status" value="1"/>
</dbReference>
<comment type="similarity">
    <text evidence="3 11">Belongs to the glycosyl hydrolase 11 (cellulase G) family.</text>
</comment>
<feature type="region of interest" description="Disordered" evidence="12">
    <location>
        <begin position="212"/>
        <end position="239"/>
    </location>
</feature>
<evidence type="ECO:0000259" key="14">
    <source>
        <dbReference type="PROSITE" id="PS51164"/>
    </source>
</evidence>
<organism evidence="16 17">
    <name type="scientific">Friedmanniomyces endolithicus</name>
    <dbReference type="NCBI Taxonomy" id="329885"/>
    <lineage>
        <taxon>Eukaryota</taxon>
        <taxon>Fungi</taxon>
        <taxon>Dikarya</taxon>
        <taxon>Ascomycota</taxon>
        <taxon>Pezizomycotina</taxon>
        <taxon>Dothideomycetes</taxon>
        <taxon>Dothideomycetidae</taxon>
        <taxon>Mycosphaerellales</taxon>
        <taxon>Teratosphaeriaceae</taxon>
        <taxon>Friedmanniomyces</taxon>
    </lineage>
</organism>
<dbReference type="InterPro" id="IPR001137">
    <property type="entry name" value="Glyco_hydro_11"/>
</dbReference>
<dbReference type="PROSITE" id="PS51761">
    <property type="entry name" value="GH11_3"/>
    <property type="match status" value="1"/>
</dbReference>
<keyword evidence="5 11" id="KW-0858">Xylan degradation</keyword>
<dbReference type="Pfam" id="PF00457">
    <property type="entry name" value="Glyco_hydro_11"/>
    <property type="match status" value="1"/>
</dbReference>